<protein>
    <submittedName>
        <fullName evidence="6">Benzoate carboxyl methyltransferase-like</fullName>
    </submittedName>
</protein>
<evidence type="ECO:0000256" key="2">
    <source>
        <dbReference type="ARBA" id="ARBA00022603"/>
    </source>
</evidence>
<gene>
    <name evidence="6" type="ORF">F511_18539</name>
</gene>
<dbReference type="InterPro" id="IPR029063">
    <property type="entry name" value="SAM-dependent_MTases_sf"/>
</dbReference>
<dbReference type="EMBL" id="KQ996416">
    <property type="protein sequence ID" value="KZV45217.1"/>
    <property type="molecule type" value="Genomic_DNA"/>
</dbReference>
<dbReference type="SUPFAM" id="SSF53335">
    <property type="entry name" value="S-adenosyl-L-methionine-dependent methyltransferases"/>
    <property type="match status" value="1"/>
</dbReference>
<feature type="non-terminal residue" evidence="6">
    <location>
        <position position="1"/>
    </location>
</feature>
<accession>A0A2Z7CH59</accession>
<proteinExistence type="inferred from homology"/>
<keyword evidence="5" id="KW-0460">Magnesium</keyword>
<keyword evidence="3 6" id="KW-0808">Transferase</keyword>
<evidence type="ECO:0000313" key="7">
    <source>
        <dbReference type="Proteomes" id="UP000250235"/>
    </source>
</evidence>
<dbReference type="AlphaFoldDB" id="A0A2Z7CH59"/>
<dbReference type="OrthoDB" id="1523883at2759"/>
<dbReference type="InterPro" id="IPR005299">
    <property type="entry name" value="MeTrfase_7"/>
</dbReference>
<evidence type="ECO:0000256" key="3">
    <source>
        <dbReference type="ARBA" id="ARBA00022679"/>
    </source>
</evidence>
<evidence type="ECO:0000256" key="1">
    <source>
        <dbReference type="ARBA" id="ARBA00007967"/>
    </source>
</evidence>
<dbReference type="GO" id="GO:0008168">
    <property type="term" value="F:methyltransferase activity"/>
    <property type="evidence" value="ECO:0007669"/>
    <property type="project" value="UniProtKB-KW"/>
</dbReference>
<keyword evidence="2 6" id="KW-0489">Methyltransferase</keyword>
<reference evidence="6 7" key="1">
    <citation type="journal article" date="2015" name="Proc. Natl. Acad. Sci. U.S.A.">
        <title>The resurrection genome of Boea hygrometrica: A blueprint for survival of dehydration.</title>
        <authorList>
            <person name="Xiao L."/>
            <person name="Yang G."/>
            <person name="Zhang L."/>
            <person name="Yang X."/>
            <person name="Zhao S."/>
            <person name="Ji Z."/>
            <person name="Zhou Q."/>
            <person name="Hu M."/>
            <person name="Wang Y."/>
            <person name="Chen M."/>
            <person name="Xu Y."/>
            <person name="Jin H."/>
            <person name="Xiao X."/>
            <person name="Hu G."/>
            <person name="Bao F."/>
            <person name="Hu Y."/>
            <person name="Wan P."/>
            <person name="Li L."/>
            <person name="Deng X."/>
            <person name="Kuang T."/>
            <person name="Xiang C."/>
            <person name="Zhu J.K."/>
            <person name="Oliver M.J."/>
            <person name="He Y."/>
        </authorList>
    </citation>
    <scope>NUCLEOTIDE SEQUENCE [LARGE SCALE GENOMIC DNA]</scope>
    <source>
        <strain evidence="7">cv. XS01</strain>
    </source>
</reference>
<dbReference type="Pfam" id="PF03492">
    <property type="entry name" value="Methyltransf_7"/>
    <property type="match status" value="1"/>
</dbReference>
<dbReference type="Gene3D" id="1.10.1200.270">
    <property type="entry name" value="Methyltransferase, alpha-helical capping domain"/>
    <property type="match status" value="1"/>
</dbReference>
<name>A0A2Z7CH59_9LAMI</name>
<comment type="similarity">
    <text evidence="1">Belongs to the methyltransferase superfamily. Type-7 methyltransferase family.</text>
</comment>
<dbReference type="GO" id="GO:0046872">
    <property type="term" value="F:metal ion binding"/>
    <property type="evidence" value="ECO:0007669"/>
    <property type="project" value="UniProtKB-KW"/>
</dbReference>
<keyword evidence="7" id="KW-1185">Reference proteome</keyword>
<keyword evidence="4" id="KW-0479">Metal-binding</keyword>
<dbReference type="Gene3D" id="3.40.50.150">
    <property type="entry name" value="Vaccinia Virus protein VP39"/>
    <property type="match status" value="1"/>
</dbReference>
<dbReference type="PANTHER" id="PTHR31009">
    <property type="entry name" value="S-ADENOSYL-L-METHIONINE:CARBOXYL METHYLTRANSFERASE FAMILY PROTEIN"/>
    <property type="match status" value="1"/>
</dbReference>
<evidence type="ECO:0000256" key="5">
    <source>
        <dbReference type="ARBA" id="ARBA00022842"/>
    </source>
</evidence>
<dbReference type="InterPro" id="IPR042086">
    <property type="entry name" value="MeTrfase_capping"/>
</dbReference>
<sequence>GLLEKDNLYSFNMPVYFPCQQEVESIINHEGSFEIEKIVSFLVCWDANEVIDELPFDKNRSGKLVADSFRAFMEPLLVSHFGKFINCDVLFERFAEKMAEHLAKEKSAYYMLSISLKFETTHNM</sequence>
<evidence type="ECO:0000313" key="6">
    <source>
        <dbReference type="EMBL" id="KZV45217.1"/>
    </source>
</evidence>
<evidence type="ECO:0000256" key="4">
    <source>
        <dbReference type="ARBA" id="ARBA00022723"/>
    </source>
</evidence>
<organism evidence="6 7">
    <name type="scientific">Dorcoceras hygrometricum</name>
    <dbReference type="NCBI Taxonomy" id="472368"/>
    <lineage>
        <taxon>Eukaryota</taxon>
        <taxon>Viridiplantae</taxon>
        <taxon>Streptophyta</taxon>
        <taxon>Embryophyta</taxon>
        <taxon>Tracheophyta</taxon>
        <taxon>Spermatophyta</taxon>
        <taxon>Magnoliopsida</taxon>
        <taxon>eudicotyledons</taxon>
        <taxon>Gunneridae</taxon>
        <taxon>Pentapetalae</taxon>
        <taxon>asterids</taxon>
        <taxon>lamiids</taxon>
        <taxon>Lamiales</taxon>
        <taxon>Gesneriaceae</taxon>
        <taxon>Didymocarpoideae</taxon>
        <taxon>Trichosporeae</taxon>
        <taxon>Loxocarpinae</taxon>
        <taxon>Dorcoceras</taxon>
    </lineage>
</organism>
<dbReference type="GO" id="GO:0032259">
    <property type="term" value="P:methylation"/>
    <property type="evidence" value="ECO:0007669"/>
    <property type="project" value="UniProtKB-KW"/>
</dbReference>
<dbReference type="Proteomes" id="UP000250235">
    <property type="component" value="Unassembled WGS sequence"/>
</dbReference>